<evidence type="ECO:0008006" key="4">
    <source>
        <dbReference type="Google" id="ProtNLM"/>
    </source>
</evidence>
<dbReference type="OrthoDB" id="153031at2"/>
<dbReference type="InterPro" id="IPR021424">
    <property type="entry name" value="PorA"/>
</dbReference>
<gene>
    <name evidence="2" type="ORF">CSPHI_11485</name>
</gene>
<evidence type="ECO:0000256" key="1">
    <source>
        <dbReference type="SAM" id="Phobius"/>
    </source>
</evidence>
<evidence type="ECO:0000313" key="3">
    <source>
        <dbReference type="Proteomes" id="UP000185469"/>
    </source>
</evidence>
<keyword evidence="1" id="KW-1133">Transmembrane helix</keyword>
<dbReference type="RefSeq" id="WP_075693329.1">
    <property type="nucleotide sequence ID" value="NZ_CP009248.1"/>
</dbReference>
<organism evidence="2 3">
    <name type="scientific">Corynebacterium sphenisci DSM 44792</name>
    <dbReference type="NCBI Taxonomy" id="1437874"/>
    <lineage>
        <taxon>Bacteria</taxon>
        <taxon>Bacillati</taxon>
        <taxon>Actinomycetota</taxon>
        <taxon>Actinomycetes</taxon>
        <taxon>Mycobacteriales</taxon>
        <taxon>Corynebacteriaceae</taxon>
        <taxon>Corynebacterium</taxon>
    </lineage>
</organism>
<sequence length="381" mass="42762">MAKKALSHIAIIVGAALIVIAVLLPTFLVPKLKSLPLDTKSTTITDVREGALLDSGALAENKPVPPAKDDPECADEDNLPMHCFINTEVPLKSVRHVHMEDPADAKVVTFEVGTTILRMDRDEPKNLINASVDRVTLDRATQWPVDEPTSTIAMSNPQEPGGDQLRPFTRPGIQYQFPLGAEKKSYDYYDVVGLLEQDIDFMGEEKQDGETVYRYEMQIEPVNLYEQFKAHQTAEGRKLTEADKNYMASLRLKLPAAFWGEEGDDEIEMDRYYTNVRTVRVEPTTGMIVNGTEHIFQYYAKDDAEARAIAHGEGRKAEEANRNRTAMDFEAQWSEQTKDNQLSMARDSKKQLKIASVYAPILLVIIGVVLILLGIRGHRRS</sequence>
<dbReference type="KEGG" id="csph:CSPHI_11485"/>
<keyword evidence="1" id="KW-0472">Membrane</keyword>
<dbReference type="AlphaFoldDB" id="A0A1L7D097"/>
<feature type="transmembrane region" description="Helical" evidence="1">
    <location>
        <begin position="354"/>
        <end position="375"/>
    </location>
</feature>
<evidence type="ECO:0000313" key="2">
    <source>
        <dbReference type="EMBL" id="APT91483.1"/>
    </source>
</evidence>
<dbReference type="STRING" id="1437874.CSPHI_11485"/>
<proteinExistence type="predicted"/>
<dbReference type="Pfam" id="PF11271">
    <property type="entry name" value="PorA"/>
    <property type="match status" value="1"/>
</dbReference>
<dbReference type="Proteomes" id="UP000185469">
    <property type="component" value="Chromosome"/>
</dbReference>
<accession>A0A1L7D097</accession>
<feature type="transmembrane region" description="Helical" evidence="1">
    <location>
        <begin position="6"/>
        <end position="29"/>
    </location>
</feature>
<reference evidence="2 3" key="1">
    <citation type="submission" date="2014-08" db="EMBL/GenBank/DDBJ databases">
        <title>Complete genome sequence of Corynebacterium sphenisci CECT 5990(T) (=DSM 44792(T)), isolated from healthy wild penguins.</title>
        <authorList>
            <person name="Ruckert C."/>
            <person name="Albersmeier A."/>
            <person name="Winkler A."/>
            <person name="Kalinowski J."/>
        </authorList>
    </citation>
    <scope>NUCLEOTIDE SEQUENCE [LARGE SCALE GENOMIC DNA]</scope>
    <source>
        <strain evidence="2 3">DSM 44792</strain>
    </source>
</reference>
<name>A0A1L7D097_9CORY</name>
<protein>
    <recommendedName>
        <fullName evidence="4">DUF3068 domain-containing protein</fullName>
    </recommendedName>
</protein>
<keyword evidence="3" id="KW-1185">Reference proteome</keyword>
<keyword evidence="1" id="KW-0812">Transmembrane</keyword>
<dbReference type="EMBL" id="CP009248">
    <property type="protein sequence ID" value="APT91483.1"/>
    <property type="molecule type" value="Genomic_DNA"/>
</dbReference>